<evidence type="ECO:0000313" key="2">
    <source>
        <dbReference type="Proteomes" id="UP000887013"/>
    </source>
</evidence>
<proteinExistence type="predicted"/>
<reference evidence="1" key="1">
    <citation type="submission" date="2020-08" db="EMBL/GenBank/DDBJ databases">
        <title>Multicomponent nature underlies the extraordinary mechanical properties of spider dragline silk.</title>
        <authorList>
            <person name="Kono N."/>
            <person name="Nakamura H."/>
            <person name="Mori M."/>
            <person name="Yoshida Y."/>
            <person name="Ohtoshi R."/>
            <person name="Malay A.D."/>
            <person name="Moran D.A.P."/>
            <person name="Tomita M."/>
            <person name="Numata K."/>
            <person name="Arakawa K."/>
        </authorList>
    </citation>
    <scope>NUCLEOTIDE SEQUENCE</scope>
</reference>
<dbReference type="EMBL" id="BMAW01003025">
    <property type="protein sequence ID" value="GFS81571.1"/>
    <property type="molecule type" value="Genomic_DNA"/>
</dbReference>
<accession>A0A8X6MWI4</accession>
<organism evidence="1 2">
    <name type="scientific">Nephila pilipes</name>
    <name type="common">Giant wood spider</name>
    <name type="synonym">Nephila maculata</name>
    <dbReference type="NCBI Taxonomy" id="299642"/>
    <lineage>
        <taxon>Eukaryota</taxon>
        <taxon>Metazoa</taxon>
        <taxon>Ecdysozoa</taxon>
        <taxon>Arthropoda</taxon>
        <taxon>Chelicerata</taxon>
        <taxon>Arachnida</taxon>
        <taxon>Araneae</taxon>
        <taxon>Araneomorphae</taxon>
        <taxon>Entelegynae</taxon>
        <taxon>Araneoidea</taxon>
        <taxon>Nephilidae</taxon>
        <taxon>Nephila</taxon>
    </lineage>
</organism>
<evidence type="ECO:0000313" key="1">
    <source>
        <dbReference type="EMBL" id="GFS81571.1"/>
    </source>
</evidence>
<protein>
    <submittedName>
        <fullName evidence="1">Uncharacterized protein</fullName>
    </submittedName>
</protein>
<dbReference type="AlphaFoldDB" id="A0A8X6MWI4"/>
<keyword evidence="2" id="KW-1185">Reference proteome</keyword>
<comment type="caution">
    <text evidence="1">The sequence shown here is derived from an EMBL/GenBank/DDBJ whole genome shotgun (WGS) entry which is preliminary data.</text>
</comment>
<dbReference type="Proteomes" id="UP000887013">
    <property type="component" value="Unassembled WGS sequence"/>
</dbReference>
<gene>
    <name evidence="1" type="ORF">NPIL_172461</name>
</gene>
<sequence>MLCAVSKKLASDLLLRTAAYEALRETMQVYHESTSDEEETEDPSVASLSLRRMMSFPFGEGALTSSDCISRTKFGNVVQECDTVMSKLIFSDEYTFHLSGKVNHHIYALEIPKILIVWWNVTVIPPKLTCFALSPLHASMGNFFFYGDDYSLCCAPGYTTIVVNTTIRGTWG</sequence>
<name>A0A8X6MWI4_NEPPI</name>